<dbReference type="Gene3D" id="1.10.238.10">
    <property type="entry name" value="EF-hand"/>
    <property type="match status" value="2"/>
</dbReference>
<keyword evidence="1" id="KW-0677">Repeat</keyword>
<dbReference type="InterPro" id="IPR018247">
    <property type="entry name" value="EF_Hand_1_Ca_BS"/>
</dbReference>
<dbReference type="PROSITE" id="PS50222">
    <property type="entry name" value="EF_HAND_2"/>
    <property type="match status" value="4"/>
</dbReference>
<name>A0A0M0JCP9_9EUKA</name>
<accession>A0A0M0JCP9</accession>
<feature type="region of interest" description="Disordered" evidence="3">
    <location>
        <begin position="240"/>
        <end position="261"/>
    </location>
</feature>
<dbReference type="GO" id="GO:0005509">
    <property type="term" value="F:calcium ion binding"/>
    <property type="evidence" value="ECO:0007669"/>
    <property type="project" value="InterPro"/>
</dbReference>
<keyword evidence="6" id="KW-1185">Reference proteome</keyword>
<dbReference type="InterPro" id="IPR002048">
    <property type="entry name" value="EF_hand_dom"/>
</dbReference>
<dbReference type="EMBL" id="JWZX01003100">
    <property type="protein sequence ID" value="KOO24371.1"/>
    <property type="molecule type" value="Genomic_DNA"/>
</dbReference>
<dbReference type="Proteomes" id="UP000037460">
    <property type="component" value="Unassembled WGS sequence"/>
</dbReference>
<organism evidence="5 6">
    <name type="scientific">Chrysochromulina tobinii</name>
    <dbReference type="NCBI Taxonomy" id="1460289"/>
    <lineage>
        <taxon>Eukaryota</taxon>
        <taxon>Haptista</taxon>
        <taxon>Haptophyta</taxon>
        <taxon>Prymnesiophyceae</taxon>
        <taxon>Prymnesiales</taxon>
        <taxon>Chrysochromulinaceae</taxon>
        <taxon>Chrysochromulina</taxon>
    </lineage>
</organism>
<sequence length="297" mass="32231">MLEKLGNSLKLLVAGDASEAVDGPGSLSDEEEKVLGAAERQRLRKLFDKFDANGDGALSQAEHGLLLFNCFPERVIDAKELLAEFRTVDADGSGFVSFDEFLTYYGLLTPASTHFDEAADMFAFFDVDHSGTLELHEFASLLNNVFPTQCDANESAIASEFANADKDGSNSITFIEFCAYYERLCSLYGDTKPLTTQELRSAATPLLAKPATRKDKGVRIVTPKTIKRSRDRLPLHLRACKGGKAGGKGTADPNQDSQPPVGEAEALRLAELAELLSAGFITQEEHDAKRSAFLLSA</sequence>
<evidence type="ECO:0000256" key="2">
    <source>
        <dbReference type="ARBA" id="ARBA00022837"/>
    </source>
</evidence>
<dbReference type="AlphaFoldDB" id="A0A0M0JCP9"/>
<evidence type="ECO:0000256" key="1">
    <source>
        <dbReference type="ARBA" id="ARBA00022737"/>
    </source>
</evidence>
<evidence type="ECO:0000313" key="5">
    <source>
        <dbReference type="EMBL" id="KOO24371.1"/>
    </source>
</evidence>
<evidence type="ECO:0000256" key="3">
    <source>
        <dbReference type="SAM" id="MobiDB-lite"/>
    </source>
</evidence>
<evidence type="ECO:0000313" key="6">
    <source>
        <dbReference type="Proteomes" id="UP000037460"/>
    </source>
</evidence>
<proteinExistence type="predicted"/>
<reference evidence="6" key="1">
    <citation type="journal article" date="2015" name="PLoS Genet.">
        <title>Genome Sequence and Transcriptome Analyses of Chrysochromulina tobin: Metabolic Tools for Enhanced Algal Fitness in the Prominent Order Prymnesiales (Haptophyceae).</title>
        <authorList>
            <person name="Hovde B.T."/>
            <person name="Deodato C.R."/>
            <person name="Hunsperger H.M."/>
            <person name="Ryken S.A."/>
            <person name="Yost W."/>
            <person name="Jha R.K."/>
            <person name="Patterson J."/>
            <person name="Monnat R.J. Jr."/>
            <person name="Barlow S.B."/>
            <person name="Starkenburg S.R."/>
            <person name="Cattolico R.A."/>
        </authorList>
    </citation>
    <scope>NUCLEOTIDE SEQUENCE</scope>
    <source>
        <strain evidence="6">CCMP291</strain>
    </source>
</reference>
<feature type="domain" description="EF-hand" evidence="4">
    <location>
        <begin position="38"/>
        <end position="73"/>
    </location>
</feature>
<dbReference type="Pfam" id="PF13499">
    <property type="entry name" value="EF-hand_7"/>
    <property type="match status" value="2"/>
</dbReference>
<keyword evidence="2" id="KW-0106">Calcium</keyword>
<feature type="domain" description="EF-hand" evidence="4">
    <location>
        <begin position="113"/>
        <end position="148"/>
    </location>
</feature>
<dbReference type="SMART" id="SM00054">
    <property type="entry name" value="EFh"/>
    <property type="match status" value="4"/>
</dbReference>
<dbReference type="InterPro" id="IPR011992">
    <property type="entry name" value="EF-hand-dom_pair"/>
</dbReference>
<protein>
    <recommendedName>
        <fullName evidence="4">EF-hand domain-containing protein</fullName>
    </recommendedName>
</protein>
<evidence type="ECO:0000259" key="4">
    <source>
        <dbReference type="PROSITE" id="PS50222"/>
    </source>
</evidence>
<dbReference type="PANTHER" id="PTHR23050">
    <property type="entry name" value="CALCIUM BINDING PROTEIN"/>
    <property type="match status" value="1"/>
</dbReference>
<dbReference type="CDD" id="cd00051">
    <property type="entry name" value="EFh"/>
    <property type="match status" value="3"/>
</dbReference>
<comment type="caution">
    <text evidence="5">The sequence shown here is derived from an EMBL/GenBank/DDBJ whole genome shotgun (WGS) entry which is preliminary data.</text>
</comment>
<feature type="domain" description="EF-hand" evidence="4">
    <location>
        <begin position="152"/>
        <end position="187"/>
    </location>
</feature>
<dbReference type="SUPFAM" id="SSF47473">
    <property type="entry name" value="EF-hand"/>
    <property type="match status" value="1"/>
</dbReference>
<dbReference type="OrthoDB" id="26525at2759"/>
<gene>
    <name evidence="5" type="ORF">Ctob_001007</name>
</gene>
<feature type="domain" description="EF-hand" evidence="4">
    <location>
        <begin position="76"/>
        <end position="111"/>
    </location>
</feature>
<dbReference type="InterPro" id="IPR050145">
    <property type="entry name" value="Centrin_CML-like"/>
</dbReference>
<dbReference type="PROSITE" id="PS00018">
    <property type="entry name" value="EF_HAND_1"/>
    <property type="match status" value="3"/>
</dbReference>